<accession>A0A0K0E776</accession>
<evidence type="ECO:0000256" key="2">
    <source>
        <dbReference type="ARBA" id="ARBA00006127"/>
    </source>
</evidence>
<dbReference type="Proteomes" id="UP000035681">
    <property type="component" value="Unplaced"/>
</dbReference>
<feature type="domain" description="EGF-like" evidence="14">
    <location>
        <begin position="403"/>
        <end position="446"/>
    </location>
</feature>
<dbReference type="InterPro" id="IPR000742">
    <property type="entry name" value="EGF"/>
</dbReference>
<dbReference type="Pfam" id="PF12662">
    <property type="entry name" value="cEGF"/>
    <property type="match status" value="2"/>
</dbReference>
<dbReference type="Pfam" id="PF07645">
    <property type="entry name" value="EGF_CA"/>
    <property type="match status" value="5"/>
</dbReference>
<dbReference type="SMART" id="SM00179">
    <property type="entry name" value="EGF_CA"/>
    <property type="match status" value="8"/>
</dbReference>
<dbReference type="FunFam" id="2.10.25.10:FF:000014">
    <property type="entry name" value="Latent-transforming growth factor beta-binding protein 3"/>
    <property type="match status" value="1"/>
</dbReference>
<keyword evidence="5 12" id="KW-0245">EGF-like domain</keyword>
<dbReference type="SMART" id="SM00181">
    <property type="entry name" value="EGF"/>
    <property type="match status" value="9"/>
</dbReference>
<evidence type="ECO:0000256" key="1">
    <source>
        <dbReference type="ARBA" id="ARBA00004498"/>
    </source>
</evidence>
<dbReference type="PROSITE" id="PS01187">
    <property type="entry name" value="EGF_CA"/>
    <property type="match status" value="3"/>
</dbReference>
<dbReference type="InterPro" id="IPR018097">
    <property type="entry name" value="EGF_Ca-bd_CS"/>
</dbReference>
<dbReference type="InterPro" id="IPR052235">
    <property type="entry name" value="Nephronectin_domain"/>
</dbReference>
<dbReference type="PROSITE" id="PS00010">
    <property type="entry name" value="ASX_HYDROXYL"/>
    <property type="match status" value="3"/>
</dbReference>
<evidence type="ECO:0000256" key="13">
    <source>
        <dbReference type="SAM" id="SignalP"/>
    </source>
</evidence>
<comment type="subcellular location">
    <subcellularLocation>
        <location evidence="1 11">Secreted</location>
        <location evidence="1 11">Extracellular space</location>
        <location evidence="1 11">Extracellular matrix</location>
    </subcellularLocation>
</comment>
<dbReference type="InterPro" id="IPR055088">
    <property type="entry name" value="Fibulin_C"/>
</dbReference>
<reference evidence="16" key="1">
    <citation type="submission" date="2015-08" db="UniProtKB">
        <authorList>
            <consortium name="WormBaseParasite"/>
        </authorList>
    </citation>
    <scope>IDENTIFICATION</scope>
</reference>
<comment type="subunit">
    <text evidence="11">Homomultimerizes and interacts with various extracellular matrix components.</text>
</comment>
<keyword evidence="15" id="KW-1185">Reference proteome</keyword>
<name>A0A0K0E776_STRER</name>
<comment type="similarity">
    <text evidence="2 11">Belongs to the fibulin family.</text>
</comment>
<evidence type="ECO:0000256" key="9">
    <source>
        <dbReference type="ARBA" id="ARBA00023157"/>
    </source>
</evidence>
<keyword evidence="9" id="KW-1015">Disulfide bond</keyword>
<dbReference type="CDD" id="cd00054">
    <property type="entry name" value="EGF_CA"/>
    <property type="match status" value="3"/>
</dbReference>
<dbReference type="SUPFAM" id="SSF57184">
    <property type="entry name" value="Growth factor receptor domain"/>
    <property type="match status" value="2"/>
</dbReference>
<protein>
    <recommendedName>
        <fullName evidence="11">Fibulin-1</fullName>
    </recommendedName>
</protein>
<feature type="chain" id="PRO_5005327603" description="Fibulin-1" evidence="13">
    <location>
        <begin position="26"/>
        <end position="732"/>
    </location>
</feature>
<evidence type="ECO:0000256" key="10">
    <source>
        <dbReference type="ARBA" id="ARBA00023180"/>
    </source>
</evidence>
<dbReference type="STRING" id="6248.A0A0K0E776"/>
<evidence type="ECO:0000256" key="12">
    <source>
        <dbReference type="PROSITE-ProRule" id="PRU00076"/>
    </source>
</evidence>
<dbReference type="PANTHER" id="PTHR24050:SF27">
    <property type="entry name" value="FIBRILLIN-1"/>
    <property type="match status" value="1"/>
</dbReference>
<dbReference type="FunFam" id="2.10.25.10:FF:000038">
    <property type="entry name" value="Fibrillin 2"/>
    <property type="match status" value="1"/>
</dbReference>
<evidence type="ECO:0000259" key="14">
    <source>
        <dbReference type="PROSITE" id="PS50026"/>
    </source>
</evidence>
<evidence type="ECO:0000256" key="4">
    <source>
        <dbReference type="ARBA" id="ARBA00022530"/>
    </source>
</evidence>
<organism evidence="16">
    <name type="scientific">Strongyloides stercoralis</name>
    <name type="common">Threadworm</name>
    <dbReference type="NCBI Taxonomy" id="6248"/>
    <lineage>
        <taxon>Eukaryota</taxon>
        <taxon>Metazoa</taxon>
        <taxon>Ecdysozoa</taxon>
        <taxon>Nematoda</taxon>
        <taxon>Chromadorea</taxon>
        <taxon>Rhabditida</taxon>
        <taxon>Tylenchina</taxon>
        <taxon>Panagrolaimomorpha</taxon>
        <taxon>Strongyloidoidea</taxon>
        <taxon>Strongyloididae</taxon>
        <taxon>Strongyloides</taxon>
    </lineage>
</organism>
<keyword evidence="10" id="KW-0325">Glycoprotein</keyword>
<evidence type="ECO:0000256" key="3">
    <source>
        <dbReference type="ARBA" id="ARBA00022525"/>
    </source>
</evidence>
<dbReference type="InterPro" id="IPR017048">
    <property type="entry name" value="Fibulin-1"/>
</dbReference>
<dbReference type="GO" id="GO:0030198">
    <property type="term" value="P:extracellular matrix organization"/>
    <property type="evidence" value="ECO:0007669"/>
    <property type="project" value="InterPro"/>
</dbReference>
<dbReference type="FunFam" id="2.10.25.10:FF:000010">
    <property type="entry name" value="Pro-epidermal growth factor"/>
    <property type="match status" value="1"/>
</dbReference>
<dbReference type="InterPro" id="IPR009030">
    <property type="entry name" value="Growth_fac_rcpt_cys_sf"/>
</dbReference>
<dbReference type="InterPro" id="IPR000152">
    <property type="entry name" value="EGF-type_Asp/Asn_hydroxyl_site"/>
</dbReference>
<evidence type="ECO:0000313" key="16">
    <source>
        <dbReference type="WBParaSite" id="SSTP_0000535200.1"/>
    </source>
</evidence>
<dbReference type="Gene3D" id="2.10.25.10">
    <property type="entry name" value="Laminin"/>
    <property type="match status" value="9"/>
</dbReference>
<dbReference type="Pfam" id="PF22914">
    <property type="entry name" value="Fibulin_C"/>
    <property type="match status" value="1"/>
</dbReference>
<dbReference type="AlphaFoldDB" id="A0A0K0E776"/>
<dbReference type="FunFam" id="2.10.25.10:FF:000005">
    <property type="entry name" value="Fibrillin 2"/>
    <property type="match status" value="1"/>
</dbReference>
<dbReference type="InterPro" id="IPR049883">
    <property type="entry name" value="NOTCH1_EGF-like"/>
</dbReference>
<comment type="caution">
    <text evidence="12">Lacks conserved residue(s) required for the propagation of feature annotation.</text>
</comment>
<dbReference type="WBParaSite" id="SSTP_0000535200.1">
    <property type="protein sequence ID" value="SSTP_0000535200.1"/>
    <property type="gene ID" value="SSTP_0000535200"/>
</dbReference>
<keyword evidence="6 13" id="KW-0732">Signal</keyword>
<keyword evidence="3 11" id="KW-0964">Secreted</keyword>
<dbReference type="InterPro" id="IPR026823">
    <property type="entry name" value="cEGF"/>
</dbReference>
<keyword evidence="8" id="KW-0106">Calcium</keyword>
<evidence type="ECO:0000256" key="5">
    <source>
        <dbReference type="ARBA" id="ARBA00022536"/>
    </source>
</evidence>
<evidence type="ECO:0000256" key="7">
    <source>
        <dbReference type="ARBA" id="ARBA00022737"/>
    </source>
</evidence>
<feature type="domain" description="EGF-like" evidence="14">
    <location>
        <begin position="361"/>
        <end position="402"/>
    </location>
</feature>
<dbReference type="WBParaSite" id="TCONS_00015103.p1">
    <property type="protein sequence ID" value="TCONS_00015103.p1"/>
    <property type="gene ID" value="XLOC_010319"/>
</dbReference>
<feature type="domain" description="EGF-like" evidence="14">
    <location>
        <begin position="447"/>
        <end position="487"/>
    </location>
</feature>
<dbReference type="PIRSF" id="PIRSF036313">
    <property type="entry name" value="Fibulin-1"/>
    <property type="match status" value="1"/>
</dbReference>
<dbReference type="InterPro" id="IPR001881">
    <property type="entry name" value="EGF-like_Ca-bd_dom"/>
</dbReference>
<dbReference type="PROSITE" id="PS01186">
    <property type="entry name" value="EGF_2"/>
    <property type="match status" value="4"/>
</dbReference>
<keyword evidence="7" id="KW-0677">Repeat</keyword>
<evidence type="ECO:0000256" key="6">
    <source>
        <dbReference type="ARBA" id="ARBA00022729"/>
    </source>
</evidence>
<dbReference type="GO" id="GO:0071944">
    <property type="term" value="C:cell periphery"/>
    <property type="evidence" value="ECO:0007669"/>
    <property type="project" value="UniProtKB-ARBA"/>
</dbReference>
<proteinExistence type="inferred from homology"/>
<evidence type="ECO:0000256" key="11">
    <source>
        <dbReference type="PIRNR" id="PIRNR036313"/>
    </source>
</evidence>
<dbReference type="PANTHER" id="PTHR24050">
    <property type="entry name" value="PA14 DOMAIN-CONTAINING PROTEIN"/>
    <property type="match status" value="1"/>
</dbReference>
<dbReference type="GO" id="GO:0005509">
    <property type="term" value="F:calcium ion binding"/>
    <property type="evidence" value="ECO:0007669"/>
    <property type="project" value="InterPro"/>
</dbReference>
<dbReference type="GO" id="GO:0016504">
    <property type="term" value="F:peptidase activator activity"/>
    <property type="evidence" value="ECO:0007669"/>
    <property type="project" value="InterPro"/>
</dbReference>
<dbReference type="SUPFAM" id="SSF57196">
    <property type="entry name" value="EGF/Laminin"/>
    <property type="match status" value="4"/>
</dbReference>
<dbReference type="PROSITE" id="PS50026">
    <property type="entry name" value="EGF_3"/>
    <property type="match status" value="3"/>
</dbReference>
<evidence type="ECO:0000256" key="8">
    <source>
        <dbReference type="ARBA" id="ARBA00022837"/>
    </source>
</evidence>
<evidence type="ECO:0000313" key="15">
    <source>
        <dbReference type="Proteomes" id="UP000035681"/>
    </source>
</evidence>
<feature type="signal peptide" evidence="13">
    <location>
        <begin position="1"/>
        <end position="25"/>
    </location>
</feature>
<keyword evidence="4 11" id="KW-0272">Extracellular matrix</keyword>
<sequence>MFKLTKIFFVFLLLLFLQLPILIFTSELTRCCAGGSRHFKETNSCHAIRSEGSSITCSRTASICCLRAMMDNSCIVGLKNAQEFEYCLADKNELGAAMKKECCDCCLLAKDLTERGEKCVAPIGFSTPCLSSFNKCCGNATSHNILETNIEKEETRLNKISKNSQKDRCKNSKCEHFCNDRRGEDVECSCKPGYDLAPDGFTCIDVDECLLLLDNCLESQRCLNTPGSFKCIRTLSCGTGYALDSETELCMDVDECNLGSHDCGAMYTCRNIQGSYRCDPKKCASDEVMNPKTGECVSITCPLGYLAKESKCQDINECLIPGVCKPFEECINTPGSYRCQEVGNLCEPGTRIDKHTGFCQDIDECSEGTHTCGSQECINIVGSYKCICKAGYEFNKTSLLCEDINECEKYKGHVCSLHAICENTIGSFKCHCNPGYESAGDGKNCVDVDECSLGIGNCQQRCINTPGSYQCVCDRGYQLKSDNTTCEDIDECASYANTGNELCMGGCVNTIGSFKCNCPPGYSVMEDGIVCKDIDECAEKKCPKDNICVNTLGSYKCHKIKCPRNYYHDKQNKNRCLRSNDACRGLSTTQCKKIPLHITWQYMAIPKHVNISSSRTSIILFSLKGPSNANNHVQYELNVKEVLTDKEHVIPAVRSNFLIQKGNHINSAVVSLRDSLDGPQEIHLEMVLRLSINNNFQQMYVANMIVYVAEYSNHPHHLHTALHSRRKPSFFF</sequence>